<keyword evidence="2" id="KW-0963">Cytoplasm</keyword>
<reference evidence="7 8" key="1">
    <citation type="submission" date="2016-07" db="EMBL/GenBank/DDBJ databases">
        <title>Pervasive Adenine N6-methylation of Active Genes in Fungi.</title>
        <authorList>
            <consortium name="DOE Joint Genome Institute"/>
            <person name="Mondo S.J."/>
            <person name="Dannebaum R.O."/>
            <person name="Kuo R.C."/>
            <person name="Labutti K."/>
            <person name="Haridas S."/>
            <person name="Kuo A."/>
            <person name="Salamov A."/>
            <person name="Ahrendt S.R."/>
            <person name="Lipzen A."/>
            <person name="Sullivan W."/>
            <person name="Andreopoulos W.B."/>
            <person name="Clum A."/>
            <person name="Lindquist E."/>
            <person name="Daum C."/>
            <person name="Ramamoorthy G.K."/>
            <person name="Gryganskyi A."/>
            <person name="Culley D."/>
            <person name="Magnuson J.K."/>
            <person name="James T.Y."/>
            <person name="O'Malley M.A."/>
            <person name="Stajich J.E."/>
            <person name="Spatafora J.W."/>
            <person name="Visel A."/>
            <person name="Grigoriev I.V."/>
        </authorList>
    </citation>
    <scope>NUCLEOTIDE SEQUENCE [LARGE SCALE GENOMIC DNA]</scope>
    <source>
        <strain evidence="7 8">68-887.2</strain>
    </source>
</reference>
<dbReference type="InParanoid" id="A0A1Y2B9R4"/>
<evidence type="ECO:0000256" key="1">
    <source>
        <dbReference type="ARBA" id="ARBA00004186"/>
    </source>
</evidence>
<evidence type="ECO:0000313" key="8">
    <source>
        <dbReference type="Proteomes" id="UP000193986"/>
    </source>
</evidence>
<sequence>MTTRYPLGDTKVSNIPTTPPGKVVKGDAERKYKKALGDVLDEKRKRAEAEGLATAAKRDKDVAGQEIDRLKKELLRAKEKINRRDEKSTALGQTGSAPSGSGDPESKLQALVQKHMDSKEKHASEVAILKAENKELKASVAASKSSHTKHLEALRQHHSELEFENKRLQRELGDIQTAQVGSSRQAGKWEEERAKRRGLEKELDEIKVELAKAIENRHSVEILKLKVSDLEEQKEHLETILEDSAEAYARLYHSSVRRTEHERICRLYDAERRAREDAKVLAGSLKMELKMAQGQVQDLSIRLHEVEHDRDEAESTMNELLEDRRFSRLEAISHRPVQDMTPPLEPVTVLDVLPFVDLVLSHSDIQATYLSRYLGDVQAAHRDLLSTHDSSLSELTSARTTLTALQRSHAELSTSHDAIQSAHAPCASIIAGLKNDLTHAQIGEDTAKQVIEETKAEMRTVEERAKSDREALKRANETVGRVKMAESAMVDEIEFLKDAVDRAQQYEELYEALLERHRILQSREAIAQEEVERIGHQNAELMGHTNGDQKISYIEILRREMALVKQELAGTRHMLNKANDQVRSLEEECEAYKAIDSVSVLGVSSRTRLVRRQPEGSNLVESMAASARGRSVSGPAGRR</sequence>
<evidence type="ECO:0000256" key="3">
    <source>
        <dbReference type="ARBA" id="ARBA00023212"/>
    </source>
</evidence>
<dbReference type="AlphaFoldDB" id="A0A1Y2B9R4"/>
<proteinExistence type="predicted"/>
<protein>
    <recommendedName>
        <fullName evidence="6">Hyaluronan-mediated motility receptor C-terminal domain-containing protein</fullName>
    </recommendedName>
</protein>
<feature type="region of interest" description="Disordered" evidence="5">
    <location>
        <begin position="613"/>
        <end position="639"/>
    </location>
</feature>
<comment type="caution">
    <text evidence="7">The sequence shown here is derived from an EMBL/GenBank/DDBJ whole genome shotgun (WGS) entry which is preliminary data.</text>
</comment>
<dbReference type="InterPro" id="IPR031794">
    <property type="entry name" value="HMMR_C"/>
</dbReference>
<dbReference type="OrthoDB" id="2596629at2759"/>
<feature type="compositionally biased region" description="Basic and acidic residues" evidence="5">
    <location>
        <begin position="78"/>
        <end position="88"/>
    </location>
</feature>
<feature type="coiled-coil region" evidence="4">
    <location>
        <begin position="289"/>
        <end position="330"/>
    </location>
</feature>
<feature type="domain" description="Hyaluronan-mediated motility receptor C-terminal" evidence="6">
    <location>
        <begin position="504"/>
        <end position="594"/>
    </location>
</feature>
<feature type="region of interest" description="Disordered" evidence="5">
    <location>
        <begin position="1"/>
        <end position="25"/>
    </location>
</feature>
<evidence type="ECO:0000259" key="6">
    <source>
        <dbReference type="Pfam" id="PF15908"/>
    </source>
</evidence>
<comment type="subcellular location">
    <subcellularLocation>
        <location evidence="1">Cytoplasm</location>
        <location evidence="1">Cytoskeleton</location>
        <location evidence="1">Spindle</location>
    </subcellularLocation>
</comment>
<feature type="coiled-coil region" evidence="4">
    <location>
        <begin position="444"/>
        <end position="523"/>
    </location>
</feature>
<name>A0A1Y2B9R4_9TREE</name>
<feature type="coiled-coil region" evidence="4">
    <location>
        <begin position="568"/>
        <end position="595"/>
    </location>
</feature>
<keyword evidence="4" id="KW-0175">Coiled coil</keyword>
<accession>A0A1Y2B9R4</accession>
<evidence type="ECO:0000256" key="5">
    <source>
        <dbReference type="SAM" id="MobiDB-lite"/>
    </source>
</evidence>
<feature type="compositionally biased region" description="Polar residues" evidence="5">
    <location>
        <begin position="176"/>
        <end position="185"/>
    </location>
</feature>
<feature type="region of interest" description="Disordered" evidence="5">
    <location>
        <begin position="78"/>
        <end position="122"/>
    </location>
</feature>
<organism evidence="7 8">
    <name type="scientific">Naematelia encephala</name>
    <dbReference type="NCBI Taxonomy" id="71784"/>
    <lineage>
        <taxon>Eukaryota</taxon>
        <taxon>Fungi</taxon>
        <taxon>Dikarya</taxon>
        <taxon>Basidiomycota</taxon>
        <taxon>Agaricomycotina</taxon>
        <taxon>Tremellomycetes</taxon>
        <taxon>Tremellales</taxon>
        <taxon>Naemateliaceae</taxon>
        <taxon>Naematelia</taxon>
    </lineage>
</organism>
<evidence type="ECO:0000256" key="2">
    <source>
        <dbReference type="ARBA" id="ARBA00022490"/>
    </source>
</evidence>
<dbReference type="STRING" id="71784.A0A1Y2B9R4"/>
<evidence type="ECO:0000313" key="7">
    <source>
        <dbReference type="EMBL" id="ORY31611.1"/>
    </source>
</evidence>
<dbReference type="Proteomes" id="UP000193986">
    <property type="component" value="Unassembled WGS sequence"/>
</dbReference>
<evidence type="ECO:0000256" key="4">
    <source>
        <dbReference type="SAM" id="Coils"/>
    </source>
</evidence>
<feature type="region of interest" description="Disordered" evidence="5">
    <location>
        <begin position="176"/>
        <end position="195"/>
    </location>
</feature>
<dbReference type="EMBL" id="MCFC01000014">
    <property type="protein sequence ID" value="ORY31611.1"/>
    <property type="molecule type" value="Genomic_DNA"/>
</dbReference>
<keyword evidence="8" id="KW-1185">Reference proteome</keyword>
<feature type="compositionally biased region" description="Polar residues" evidence="5">
    <location>
        <begin position="90"/>
        <end position="99"/>
    </location>
</feature>
<dbReference type="Pfam" id="PF15908">
    <property type="entry name" value="HMMR_C"/>
    <property type="match status" value="1"/>
</dbReference>
<keyword evidence="3" id="KW-0206">Cytoskeleton</keyword>
<dbReference type="GO" id="GO:0005819">
    <property type="term" value="C:spindle"/>
    <property type="evidence" value="ECO:0007669"/>
    <property type="project" value="UniProtKB-SubCell"/>
</dbReference>
<gene>
    <name evidence="7" type="ORF">BCR39DRAFT_558076</name>
</gene>